<protein>
    <recommendedName>
        <fullName evidence="4">FK506-binding protein</fullName>
        <ecNumber evidence="4">5.2.1.8</ecNumber>
    </recommendedName>
</protein>
<keyword evidence="3 4" id="KW-0413">Isomerase</keyword>
<dbReference type="EMBL" id="CAKKTJ010000168">
    <property type="protein sequence ID" value="CAH0477161.1"/>
    <property type="molecule type" value="Genomic_DNA"/>
</dbReference>
<evidence type="ECO:0000256" key="5">
    <source>
        <dbReference type="PROSITE-ProRule" id="PRU00277"/>
    </source>
</evidence>
<evidence type="ECO:0000313" key="9">
    <source>
        <dbReference type="EMBL" id="CAH0517887.1"/>
    </source>
</evidence>
<feature type="compositionally biased region" description="Acidic residues" evidence="6">
    <location>
        <begin position="111"/>
        <end position="151"/>
    </location>
</feature>
<dbReference type="Gene3D" id="2.60.120.340">
    <property type="entry name" value="Nucleoplasmin core domain"/>
    <property type="match status" value="1"/>
</dbReference>
<proteinExistence type="inferred from homology"/>
<evidence type="ECO:0000256" key="1">
    <source>
        <dbReference type="ARBA" id="ARBA00000971"/>
    </source>
</evidence>
<dbReference type="Proteomes" id="UP001160483">
    <property type="component" value="Unassembled WGS sequence"/>
</dbReference>
<feature type="domain" description="PPIase FKBP-type" evidence="7">
    <location>
        <begin position="291"/>
        <end position="378"/>
    </location>
</feature>
<dbReference type="Proteomes" id="UP001158986">
    <property type="component" value="Unassembled WGS sequence"/>
</dbReference>
<comment type="caution">
    <text evidence="8">The sequence shown here is derived from an EMBL/GenBank/DDBJ whole genome shotgun (WGS) entry which is preliminary data.</text>
</comment>
<dbReference type="PROSITE" id="PS50059">
    <property type="entry name" value="FKBP_PPIASE"/>
    <property type="match status" value="1"/>
</dbReference>
<dbReference type="InterPro" id="IPR041232">
    <property type="entry name" value="NPL"/>
</dbReference>
<keyword evidence="10" id="KW-1185">Reference proteome</keyword>
<evidence type="ECO:0000313" key="10">
    <source>
        <dbReference type="Proteomes" id="UP001158986"/>
    </source>
</evidence>
<evidence type="ECO:0000256" key="4">
    <source>
        <dbReference type="PIRNR" id="PIRNR001473"/>
    </source>
</evidence>
<gene>
    <name evidence="9" type="ORF">PBS001_LOCUS4473</name>
    <name evidence="8" type="ORF">PBS003_LOCUS3914</name>
</gene>
<dbReference type="Pfam" id="PF00254">
    <property type="entry name" value="FKBP_C"/>
    <property type="match status" value="1"/>
</dbReference>
<feature type="region of interest" description="Disordered" evidence="6">
    <location>
        <begin position="109"/>
        <end position="222"/>
    </location>
</feature>
<evidence type="ECO:0000313" key="11">
    <source>
        <dbReference type="Proteomes" id="UP001160483"/>
    </source>
</evidence>
<comment type="catalytic activity">
    <reaction evidence="1 4 5">
        <text>[protein]-peptidylproline (omega=180) = [protein]-peptidylproline (omega=0)</text>
        <dbReference type="Rhea" id="RHEA:16237"/>
        <dbReference type="Rhea" id="RHEA-COMP:10747"/>
        <dbReference type="Rhea" id="RHEA-COMP:10748"/>
        <dbReference type="ChEBI" id="CHEBI:83833"/>
        <dbReference type="ChEBI" id="CHEBI:83834"/>
        <dbReference type="EC" id="5.2.1.8"/>
    </reaction>
</comment>
<dbReference type="EC" id="5.2.1.8" evidence="4"/>
<dbReference type="EMBL" id="CAKLCB010000253">
    <property type="protein sequence ID" value="CAH0517887.1"/>
    <property type="molecule type" value="Genomic_DNA"/>
</dbReference>
<dbReference type="Gene3D" id="3.10.50.40">
    <property type="match status" value="1"/>
</dbReference>
<dbReference type="PIRSF" id="PIRSF001473">
    <property type="entry name" value="FK506-bp_FPR3"/>
    <property type="match status" value="1"/>
</dbReference>
<evidence type="ECO:0000256" key="6">
    <source>
        <dbReference type="SAM" id="MobiDB-lite"/>
    </source>
</evidence>
<dbReference type="InterPro" id="IPR046357">
    <property type="entry name" value="PPIase_dom_sf"/>
</dbReference>
<evidence type="ECO:0000313" key="8">
    <source>
        <dbReference type="EMBL" id="CAH0477161.1"/>
    </source>
</evidence>
<feature type="compositionally biased region" description="Basic and acidic residues" evidence="6">
    <location>
        <begin position="207"/>
        <end position="219"/>
    </location>
</feature>
<comment type="similarity">
    <text evidence="4">Belongs to the FKBP-type PPIase family.</text>
</comment>
<feature type="compositionally biased region" description="Basic and acidic residues" evidence="6">
    <location>
        <begin position="158"/>
        <end position="198"/>
    </location>
</feature>
<dbReference type="GO" id="GO:0005634">
    <property type="term" value="C:nucleus"/>
    <property type="evidence" value="ECO:0007669"/>
    <property type="project" value="UniProtKB-ARBA"/>
</dbReference>
<dbReference type="Pfam" id="PF17800">
    <property type="entry name" value="NPL"/>
    <property type="match status" value="1"/>
</dbReference>
<evidence type="ECO:0000259" key="7">
    <source>
        <dbReference type="PROSITE" id="PS50059"/>
    </source>
</evidence>
<dbReference type="AlphaFoldDB" id="A0AAU9LAQ9"/>
<dbReference type="PANTHER" id="PTHR43811:SF19">
    <property type="entry name" value="39 KDA FK506-BINDING NUCLEAR PROTEIN"/>
    <property type="match status" value="1"/>
</dbReference>
<keyword evidence="2 4" id="KW-0697">Rotamase</keyword>
<dbReference type="InterPro" id="IPR023566">
    <property type="entry name" value="PPIase_Fpr3/Fpr4-like"/>
</dbReference>
<accession>A0AAU9LAQ9</accession>
<evidence type="ECO:0000256" key="3">
    <source>
        <dbReference type="ARBA" id="ARBA00023235"/>
    </source>
</evidence>
<name>A0AAU9LAQ9_9STRA</name>
<organism evidence="8 11">
    <name type="scientific">Peronospora belbahrii</name>
    <dbReference type="NCBI Taxonomy" id="622444"/>
    <lineage>
        <taxon>Eukaryota</taxon>
        <taxon>Sar</taxon>
        <taxon>Stramenopiles</taxon>
        <taxon>Oomycota</taxon>
        <taxon>Peronosporomycetes</taxon>
        <taxon>Peronosporales</taxon>
        <taxon>Peronosporaceae</taxon>
        <taxon>Peronospora</taxon>
    </lineage>
</organism>
<dbReference type="InterPro" id="IPR001179">
    <property type="entry name" value="PPIase_FKBP_dom"/>
</dbReference>
<dbReference type="FunFam" id="3.10.50.40:FF:000006">
    <property type="entry name" value="Peptidyl-prolyl cis-trans isomerase"/>
    <property type="match status" value="1"/>
</dbReference>
<evidence type="ECO:0000256" key="2">
    <source>
        <dbReference type="ARBA" id="ARBA00023110"/>
    </source>
</evidence>
<sequence length="378" mass="41836">MMDKRTKRIELSPVPGFFGHVVKPGQTLRWLNEVDDFCMQLNSAALSADVTKGRSTLSVVAKTAKIALCTLTPAVAEQWNLTQTFTPMDGEIEFVVDGPNAIHITGFIEVKEDEDSGDEQDFDEHSDEEGEMMVFGDDDSSDVDVDEEEEVNLNNQDKNSRFEVLEERLHNDEPESKKKLPKKEVPKKEETEKKKVAPEEEIAAAADAEKREREEKEATKGVTKAAKLAEKKKKIATKLAEATSTNPKVKKRAAPVESVEVPKKAKVATRVHKGVTIEDVAVGKGRPVQRGRKVGIVYRGRLMNGKQFDASQNRKKPFTFRHGIGDVIKGMDIGIEGMRVGSKRTITIPSRLGYGREGSPPIIPGNSDLIFEIEVVSA</sequence>
<reference evidence="8 10" key="1">
    <citation type="submission" date="2021-11" db="EMBL/GenBank/DDBJ databases">
        <authorList>
            <person name="Islam A."/>
            <person name="Islam S."/>
            <person name="Flora M.S."/>
            <person name="Rahman M."/>
            <person name="Ziaur R.M."/>
            <person name="Epstein J.H."/>
            <person name="Hassan M."/>
            <person name="Klassen M."/>
            <person name="Woodard K."/>
            <person name="Webb A."/>
            <person name="Webby R.J."/>
            <person name="El Zowalaty M.E."/>
        </authorList>
    </citation>
    <scope>NUCLEOTIDE SEQUENCE</scope>
    <source>
        <strain evidence="9">Pbs1</strain>
        <strain evidence="8">Pbs3</strain>
    </source>
</reference>
<dbReference type="PANTHER" id="PTHR43811">
    <property type="entry name" value="FKBP-TYPE PEPTIDYL-PROLYL CIS-TRANS ISOMERASE FKPA"/>
    <property type="match status" value="1"/>
</dbReference>
<dbReference type="GO" id="GO:0003755">
    <property type="term" value="F:peptidyl-prolyl cis-trans isomerase activity"/>
    <property type="evidence" value="ECO:0007669"/>
    <property type="project" value="UniProtKB-KW"/>
</dbReference>
<dbReference type="SUPFAM" id="SSF54534">
    <property type="entry name" value="FKBP-like"/>
    <property type="match status" value="1"/>
</dbReference>